<name>A0A0D2FMK8_9EURO</name>
<evidence type="ECO:0000256" key="1">
    <source>
        <dbReference type="SAM" id="MobiDB-lite"/>
    </source>
</evidence>
<dbReference type="GeneID" id="25323383"/>
<sequence>MSYIYSHHYGVLRWIFCLVVIDLLLHPPPTRIQPQVCSLTHSTMAPSRKQSYGPSVGSDPTGNVSRSSTTTTTSSGRSGSTASTALDEILKQNPQIVTDRYVKEEKLNQYLASTYGPGQWKVHHKNGKFYIIAPDILSDTILQSCE</sequence>
<dbReference type="AlphaFoldDB" id="A0A0D2FMK8"/>
<evidence type="ECO:0000313" key="3">
    <source>
        <dbReference type="EMBL" id="KIW61344.1"/>
    </source>
</evidence>
<dbReference type="OrthoDB" id="3783539at2759"/>
<dbReference type="EMBL" id="KN847317">
    <property type="protein sequence ID" value="KIW61344.1"/>
    <property type="molecule type" value="Genomic_DNA"/>
</dbReference>
<accession>A0A0D2FMK8</accession>
<feature type="signal peptide" evidence="2">
    <location>
        <begin position="1"/>
        <end position="32"/>
    </location>
</feature>
<organism evidence="3 4">
    <name type="scientific">Exophiala xenobiotica</name>
    <dbReference type="NCBI Taxonomy" id="348802"/>
    <lineage>
        <taxon>Eukaryota</taxon>
        <taxon>Fungi</taxon>
        <taxon>Dikarya</taxon>
        <taxon>Ascomycota</taxon>
        <taxon>Pezizomycotina</taxon>
        <taxon>Eurotiomycetes</taxon>
        <taxon>Chaetothyriomycetidae</taxon>
        <taxon>Chaetothyriales</taxon>
        <taxon>Herpotrichiellaceae</taxon>
        <taxon>Exophiala</taxon>
    </lineage>
</organism>
<dbReference type="Proteomes" id="UP000054342">
    <property type="component" value="Unassembled WGS sequence"/>
</dbReference>
<reference evidence="3 4" key="1">
    <citation type="submission" date="2015-01" db="EMBL/GenBank/DDBJ databases">
        <title>The Genome Sequence of Exophiala xenobiotica CBS118157.</title>
        <authorList>
            <consortium name="The Broad Institute Genomics Platform"/>
            <person name="Cuomo C."/>
            <person name="de Hoog S."/>
            <person name="Gorbushina A."/>
            <person name="Stielow B."/>
            <person name="Teixiera M."/>
            <person name="Abouelleil A."/>
            <person name="Chapman S.B."/>
            <person name="Priest M."/>
            <person name="Young S.K."/>
            <person name="Wortman J."/>
            <person name="Nusbaum C."/>
            <person name="Birren B."/>
        </authorList>
    </citation>
    <scope>NUCLEOTIDE SEQUENCE [LARGE SCALE GENOMIC DNA]</scope>
    <source>
        <strain evidence="3 4">CBS 118157</strain>
    </source>
</reference>
<feature type="compositionally biased region" description="Polar residues" evidence="1">
    <location>
        <begin position="45"/>
        <end position="64"/>
    </location>
</feature>
<keyword evidence="4" id="KW-1185">Reference proteome</keyword>
<keyword evidence="2" id="KW-0732">Signal</keyword>
<feature type="compositionally biased region" description="Low complexity" evidence="1">
    <location>
        <begin position="65"/>
        <end position="85"/>
    </location>
</feature>
<feature type="chain" id="PRO_5002253219" evidence="2">
    <location>
        <begin position="33"/>
        <end position="146"/>
    </location>
</feature>
<proteinExistence type="predicted"/>
<feature type="region of interest" description="Disordered" evidence="1">
    <location>
        <begin position="45"/>
        <end position="85"/>
    </location>
</feature>
<protein>
    <submittedName>
        <fullName evidence="3">Uncharacterized protein</fullName>
    </submittedName>
</protein>
<dbReference type="RefSeq" id="XP_013321928.1">
    <property type="nucleotide sequence ID" value="XM_013466474.1"/>
</dbReference>
<evidence type="ECO:0000256" key="2">
    <source>
        <dbReference type="SAM" id="SignalP"/>
    </source>
</evidence>
<gene>
    <name evidence="3" type="ORF">PV05_01475</name>
</gene>
<evidence type="ECO:0000313" key="4">
    <source>
        <dbReference type="Proteomes" id="UP000054342"/>
    </source>
</evidence>
<dbReference type="HOGENOM" id="CLU_1777473_0_0_1"/>